<dbReference type="Gene3D" id="1.10.287.130">
    <property type="match status" value="1"/>
</dbReference>
<dbReference type="PRINTS" id="PR00344">
    <property type="entry name" value="BCTRLSENSOR"/>
</dbReference>
<dbReference type="GO" id="GO:0005524">
    <property type="term" value="F:ATP binding"/>
    <property type="evidence" value="ECO:0007669"/>
    <property type="project" value="UniProtKB-KW"/>
</dbReference>
<dbReference type="InterPro" id="IPR003661">
    <property type="entry name" value="HisK_dim/P_dom"/>
</dbReference>
<evidence type="ECO:0000256" key="8">
    <source>
        <dbReference type="ARBA" id="ARBA00022840"/>
    </source>
</evidence>
<keyword evidence="5" id="KW-0808">Transferase</keyword>
<dbReference type="OrthoDB" id="9815750at2"/>
<comment type="caution">
    <text evidence="12">The sequence shown here is derived from an EMBL/GenBank/DDBJ whole genome shotgun (WGS) entry which is preliminary data.</text>
</comment>
<dbReference type="CDD" id="cd00082">
    <property type="entry name" value="HisKA"/>
    <property type="match status" value="1"/>
</dbReference>
<dbReference type="InterPro" id="IPR036890">
    <property type="entry name" value="HATPase_C_sf"/>
</dbReference>
<evidence type="ECO:0000259" key="11">
    <source>
        <dbReference type="PROSITE" id="PS50885"/>
    </source>
</evidence>
<name>A0A368HG34_9GAMM</name>
<dbReference type="SUPFAM" id="SSF47384">
    <property type="entry name" value="Homodimeric domain of signal transducing histidine kinase"/>
    <property type="match status" value="1"/>
</dbReference>
<accession>A0A368HG34</accession>
<dbReference type="SMART" id="SM00388">
    <property type="entry name" value="HisKA"/>
    <property type="match status" value="1"/>
</dbReference>
<organism evidence="12 13">
    <name type="scientific">Acidiferrobacter thiooxydans</name>
    <dbReference type="NCBI Taxonomy" id="163359"/>
    <lineage>
        <taxon>Bacteria</taxon>
        <taxon>Pseudomonadati</taxon>
        <taxon>Pseudomonadota</taxon>
        <taxon>Gammaproteobacteria</taxon>
        <taxon>Acidiferrobacterales</taxon>
        <taxon>Acidiferrobacteraceae</taxon>
        <taxon>Acidiferrobacter</taxon>
    </lineage>
</organism>
<comment type="subcellular location">
    <subcellularLocation>
        <location evidence="2">Membrane</location>
    </subcellularLocation>
</comment>
<feature type="domain" description="Histidine kinase" evidence="10">
    <location>
        <begin position="135"/>
        <end position="342"/>
    </location>
</feature>
<dbReference type="AlphaFoldDB" id="A0A368HG34"/>
<evidence type="ECO:0000256" key="3">
    <source>
        <dbReference type="ARBA" id="ARBA00012438"/>
    </source>
</evidence>
<dbReference type="PANTHER" id="PTHR43065:SF10">
    <property type="entry name" value="PEROXIDE STRESS-ACTIVATED HISTIDINE KINASE MAK3"/>
    <property type="match status" value="1"/>
</dbReference>
<dbReference type="SUPFAM" id="SSF55874">
    <property type="entry name" value="ATPase domain of HSP90 chaperone/DNA topoisomerase II/histidine kinase"/>
    <property type="match status" value="1"/>
</dbReference>
<evidence type="ECO:0000256" key="9">
    <source>
        <dbReference type="ARBA" id="ARBA00023012"/>
    </source>
</evidence>
<dbReference type="Pfam" id="PF02518">
    <property type="entry name" value="HATPase_c"/>
    <property type="match status" value="1"/>
</dbReference>
<dbReference type="EC" id="2.7.13.3" evidence="3"/>
<evidence type="ECO:0000313" key="12">
    <source>
        <dbReference type="EMBL" id="RCN56441.1"/>
    </source>
</evidence>
<dbReference type="PROSITE" id="PS50885">
    <property type="entry name" value="HAMP"/>
    <property type="match status" value="1"/>
</dbReference>
<dbReference type="Proteomes" id="UP000253250">
    <property type="component" value="Unassembled WGS sequence"/>
</dbReference>
<evidence type="ECO:0000256" key="7">
    <source>
        <dbReference type="ARBA" id="ARBA00022777"/>
    </source>
</evidence>
<evidence type="ECO:0000259" key="10">
    <source>
        <dbReference type="PROSITE" id="PS50109"/>
    </source>
</evidence>
<keyword evidence="13" id="KW-1185">Reference proteome</keyword>
<dbReference type="InterPro" id="IPR005467">
    <property type="entry name" value="His_kinase_dom"/>
</dbReference>
<sequence length="343" mass="37734">MAYGPPYHPRGPLFGGSRHLEPVAGKCVAADGRGPRHRVIADPGGADHRGGAGWLLSRHLTGDLEGLMRDVQRLGGHDDEERRVQVRRHNEVGVLSEAFNAMLARLARARRQADIERHKQAESERLACLTETAAAIVHEIRNPLASIVSGVELLVDDKGVSDSERHEFVAIVRDESRRLNAVLQNFLKWTRPAETLREPGDLNAVVAQVVEMYDLTLNREHRHVFRMEMAESLGPVSFDADQIRQVVWNLLLNSADAMKSPGTITIATAVEEDWVYIKVTDTGSGVQGSPERLFTPFYTTKAEGTGLGLALVRRIANAHGGWVTITNLSPGAMVVFAIMREGP</sequence>
<dbReference type="EMBL" id="PSYR01000002">
    <property type="protein sequence ID" value="RCN56441.1"/>
    <property type="molecule type" value="Genomic_DNA"/>
</dbReference>
<keyword evidence="8" id="KW-0067">ATP-binding</keyword>
<dbReference type="Pfam" id="PF00672">
    <property type="entry name" value="HAMP"/>
    <property type="match status" value="1"/>
</dbReference>
<keyword evidence="6" id="KW-0547">Nucleotide-binding</keyword>
<dbReference type="Pfam" id="PF00512">
    <property type="entry name" value="HisKA"/>
    <property type="match status" value="1"/>
</dbReference>
<dbReference type="InterPro" id="IPR036097">
    <property type="entry name" value="HisK_dim/P_sf"/>
</dbReference>
<evidence type="ECO:0000256" key="1">
    <source>
        <dbReference type="ARBA" id="ARBA00000085"/>
    </source>
</evidence>
<dbReference type="GO" id="GO:0016020">
    <property type="term" value="C:membrane"/>
    <property type="evidence" value="ECO:0007669"/>
    <property type="project" value="UniProtKB-SubCell"/>
</dbReference>
<keyword evidence="9" id="KW-0902">Two-component regulatory system</keyword>
<dbReference type="PANTHER" id="PTHR43065">
    <property type="entry name" value="SENSOR HISTIDINE KINASE"/>
    <property type="match status" value="1"/>
</dbReference>
<dbReference type="GO" id="GO:0000155">
    <property type="term" value="F:phosphorelay sensor kinase activity"/>
    <property type="evidence" value="ECO:0007669"/>
    <property type="project" value="InterPro"/>
</dbReference>
<dbReference type="InterPro" id="IPR003660">
    <property type="entry name" value="HAMP_dom"/>
</dbReference>
<feature type="domain" description="HAMP" evidence="11">
    <location>
        <begin position="58"/>
        <end position="111"/>
    </location>
</feature>
<dbReference type="Gene3D" id="3.30.565.10">
    <property type="entry name" value="Histidine kinase-like ATPase, C-terminal domain"/>
    <property type="match status" value="1"/>
</dbReference>
<evidence type="ECO:0000313" key="13">
    <source>
        <dbReference type="Proteomes" id="UP000253250"/>
    </source>
</evidence>
<dbReference type="InterPro" id="IPR004358">
    <property type="entry name" value="Sig_transdc_His_kin-like_C"/>
</dbReference>
<protein>
    <recommendedName>
        <fullName evidence="3">histidine kinase</fullName>
        <ecNumber evidence="3">2.7.13.3</ecNumber>
    </recommendedName>
</protein>
<keyword evidence="7" id="KW-0418">Kinase</keyword>
<dbReference type="SMART" id="SM00387">
    <property type="entry name" value="HATPase_c"/>
    <property type="match status" value="1"/>
</dbReference>
<proteinExistence type="predicted"/>
<dbReference type="SMART" id="SM00304">
    <property type="entry name" value="HAMP"/>
    <property type="match status" value="1"/>
</dbReference>
<dbReference type="PROSITE" id="PS50109">
    <property type="entry name" value="HIS_KIN"/>
    <property type="match status" value="1"/>
</dbReference>
<dbReference type="InterPro" id="IPR003594">
    <property type="entry name" value="HATPase_dom"/>
</dbReference>
<gene>
    <name evidence="12" type="ORF">C4900_11550</name>
</gene>
<dbReference type="Gene3D" id="6.10.340.10">
    <property type="match status" value="1"/>
</dbReference>
<evidence type="ECO:0000256" key="6">
    <source>
        <dbReference type="ARBA" id="ARBA00022741"/>
    </source>
</evidence>
<evidence type="ECO:0000256" key="2">
    <source>
        <dbReference type="ARBA" id="ARBA00004370"/>
    </source>
</evidence>
<comment type="catalytic activity">
    <reaction evidence="1">
        <text>ATP + protein L-histidine = ADP + protein N-phospho-L-histidine.</text>
        <dbReference type="EC" id="2.7.13.3"/>
    </reaction>
</comment>
<keyword evidence="4" id="KW-0597">Phosphoprotein</keyword>
<evidence type="ECO:0000256" key="5">
    <source>
        <dbReference type="ARBA" id="ARBA00022679"/>
    </source>
</evidence>
<reference evidence="12 13" key="1">
    <citation type="submission" date="2018-02" db="EMBL/GenBank/DDBJ databases">
        <title>Insights into the biology of acidophilic members of the Acidiferrobacteraceae family derived from comparative genomic analyses.</title>
        <authorList>
            <person name="Issotta F."/>
            <person name="Thyssen C."/>
            <person name="Mena C."/>
            <person name="Moya A."/>
            <person name="Bellenberg S."/>
            <person name="Sproer C."/>
            <person name="Covarrubias P.C."/>
            <person name="Sand W."/>
            <person name="Quatrini R."/>
            <person name="Vera M."/>
        </authorList>
    </citation>
    <scope>NUCLEOTIDE SEQUENCE [LARGE SCALE GENOMIC DNA]</scope>
    <source>
        <strain evidence="13">m-1</strain>
    </source>
</reference>
<dbReference type="SUPFAM" id="SSF158472">
    <property type="entry name" value="HAMP domain-like"/>
    <property type="match status" value="1"/>
</dbReference>
<evidence type="ECO:0000256" key="4">
    <source>
        <dbReference type="ARBA" id="ARBA00022553"/>
    </source>
</evidence>